<feature type="transmembrane region" description="Helical" evidence="1">
    <location>
        <begin position="85"/>
        <end position="104"/>
    </location>
</feature>
<feature type="transmembrane region" description="Helical" evidence="1">
    <location>
        <begin position="179"/>
        <end position="195"/>
    </location>
</feature>
<feature type="domain" description="Acyltransferase 3" evidence="2">
    <location>
        <begin position="9"/>
        <end position="322"/>
    </location>
</feature>
<reference evidence="3 4" key="1">
    <citation type="submission" date="2019-11" db="EMBL/GenBank/DDBJ databases">
        <authorList>
            <person name="Im W.T."/>
        </authorList>
    </citation>
    <scope>NUCLEOTIDE SEQUENCE [LARGE SCALE GENOMIC DNA]</scope>
    <source>
        <strain evidence="3 4">SB-02</strain>
    </source>
</reference>
<dbReference type="InterPro" id="IPR050879">
    <property type="entry name" value="Acyltransferase_3"/>
</dbReference>
<accession>A0A6I6GAN0</accession>
<evidence type="ECO:0000313" key="3">
    <source>
        <dbReference type="EMBL" id="QGW29707.1"/>
    </source>
</evidence>
<name>A0A6I6GAN0_9BACT</name>
<keyword evidence="1" id="KW-0472">Membrane</keyword>
<protein>
    <submittedName>
        <fullName evidence="3">Acyltransferase family protein</fullName>
    </submittedName>
</protein>
<evidence type="ECO:0000259" key="2">
    <source>
        <dbReference type="Pfam" id="PF01757"/>
    </source>
</evidence>
<feature type="transmembrane region" description="Helical" evidence="1">
    <location>
        <begin position="314"/>
        <end position="334"/>
    </location>
</feature>
<feature type="transmembrane region" description="Helical" evidence="1">
    <location>
        <begin position="151"/>
        <end position="172"/>
    </location>
</feature>
<sequence>MQPAPHHNNFDFIRLLLASFVIITHSYALLGLPEHDGLWQWSGGNVAFSTLGVNGFFIVSGYLVCQSLERSASIASYLRKRALRIFPGLLLALLFSWALAWLHFNGPGLQFLAQADSWTFIPRNMLLLWPQYSIEGSFQELPAAHRGEINGSLWTLGYEWLMYLCLLPLFWIRRAAWRKVVPPIIIIGLLALMYTDNHWRLPQWGSIQLSKLTSLGTYFLAGASLHVLGFGKRLKWLHLLITIGLLMASIHFHQYFIMQYLLWPVIIIGIAQQPAWRLTRFIQQRGDLSYGIYLLAFPVQQTLVSQWPNLTPGMLAGLSWLLVLPLAYASWHLVEKPALRWKQPAIQQQFKPLTSNA</sequence>
<gene>
    <name evidence="3" type="ORF">GLV81_17715</name>
</gene>
<dbReference type="AlphaFoldDB" id="A0A6I6GAN0"/>
<dbReference type="RefSeq" id="WP_157480166.1">
    <property type="nucleotide sequence ID" value="NZ_CP046566.1"/>
</dbReference>
<dbReference type="InterPro" id="IPR002656">
    <property type="entry name" value="Acyl_transf_3_dom"/>
</dbReference>
<keyword evidence="1" id="KW-1133">Transmembrane helix</keyword>
<keyword evidence="1" id="KW-0812">Transmembrane</keyword>
<feature type="transmembrane region" description="Helical" evidence="1">
    <location>
        <begin position="44"/>
        <end position="64"/>
    </location>
</feature>
<keyword evidence="3" id="KW-0808">Transferase</keyword>
<dbReference type="PANTHER" id="PTHR23028">
    <property type="entry name" value="ACETYLTRANSFERASE"/>
    <property type="match status" value="1"/>
</dbReference>
<proteinExistence type="predicted"/>
<feature type="transmembrane region" description="Helical" evidence="1">
    <location>
        <begin position="12"/>
        <end position="32"/>
    </location>
</feature>
<keyword evidence="4" id="KW-1185">Reference proteome</keyword>
<feature type="transmembrane region" description="Helical" evidence="1">
    <location>
        <begin position="236"/>
        <end position="254"/>
    </location>
</feature>
<feature type="transmembrane region" description="Helical" evidence="1">
    <location>
        <begin position="215"/>
        <end position="231"/>
    </location>
</feature>
<dbReference type="GO" id="GO:0016747">
    <property type="term" value="F:acyltransferase activity, transferring groups other than amino-acyl groups"/>
    <property type="evidence" value="ECO:0007669"/>
    <property type="project" value="InterPro"/>
</dbReference>
<evidence type="ECO:0000256" key="1">
    <source>
        <dbReference type="SAM" id="Phobius"/>
    </source>
</evidence>
<keyword evidence="3" id="KW-0012">Acyltransferase</keyword>
<organism evidence="3 4">
    <name type="scientific">Phnomibacter ginsenosidimutans</name>
    <dbReference type="NCBI Taxonomy" id="2676868"/>
    <lineage>
        <taxon>Bacteria</taxon>
        <taxon>Pseudomonadati</taxon>
        <taxon>Bacteroidota</taxon>
        <taxon>Chitinophagia</taxon>
        <taxon>Chitinophagales</taxon>
        <taxon>Chitinophagaceae</taxon>
        <taxon>Phnomibacter</taxon>
    </lineage>
</organism>
<dbReference type="Pfam" id="PF01757">
    <property type="entry name" value="Acyl_transf_3"/>
    <property type="match status" value="1"/>
</dbReference>
<evidence type="ECO:0000313" key="4">
    <source>
        <dbReference type="Proteomes" id="UP000426027"/>
    </source>
</evidence>
<dbReference type="EMBL" id="CP046566">
    <property type="protein sequence ID" value="QGW29707.1"/>
    <property type="molecule type" value="Genomic_DNA"/>
</dbReference>
<dbReference type="Proteomes" id="UP000426027">
    <property type="component" value="Chromosome"/>
</dbReference>
<dbReference type="KEGG" id="fls:GLV81_17715"/>